<evidence type="ECO:0000313" key="4">
    <source>
        <dbReference type="Proteomes" id="UP000004302"/>
    </source>
</evidence>
<dbReference type="SMART" id="SM00899">
    <property type="entry name" value="FeoA"/>
    <property type="match status" value="1"/>
</dbReference>
<dbReference type="InterPro" id="IPR007167">
    <property type="entry name" value="Fe-transptr_FeoA-like"/>
</dbReference>
<evidence type="ECO:0000256" key="1">
    <source>
        <dbReference type="ARBA" id="ARBA00023004"/>
    </source>
</evidence>
<dbReference type="GO" id="GO:0046914">
    <property type="term" value="F:transition metal ion binding"/>
    <property type="evidence" value="ECO:0007669"/>
    <property type="project" value="InterPro"/>
</dbReference>
<dbReference type="AlphaFoldDB" id="E3ZSH1"/>
<comment type="caution">
    <text evidence="3">The sequence shown here is derived from an EMBL/GenBank/DDBJ whole genome shotgun (WGS) entry which is preliminary data.</text>
</comment>
<dbReference type="Gene3D" id="2.30.30.90">
    <property type="match status" value="1"/>
</dbReference>
<reference evidence="3 4" key="1">
    <citation type="journal article" date="2010" name="Microbiol. Resour. Announc.">
        <title>Comparative genomics of the bacterial genus Listeria: Genome evolution is characterized by limited gene acquisition and limited gene loss.</title>
        <authorList>
            <person name="den Bakker H.C."/>
            <person name="Cummings C.A."/>
            <person name="Ferreira V."/>
            <person name="Vatta P."/>
            <person name="Orsi R.H."/>
            <person name="Degoricija L."/>
            <person name="Barker M."/>
            <person name="Petrauskene O."/>
            <person name="Furtado M.R."/>
            <person name="Wiedmann M."/>
        </authorList>
    </citation>
    <scope>NUCLEOTIDE SEQUENCE [LARGE SCALE GENOMIC DNA]</scope>
    <source>
        <strain evidence="3 4">FSL N1-067</strain>
    </source>
</reference>
<organism evidence="3 4">
    <name type="scientific">Listeria seeligeri FSL N1-067</name>
    <dbReference type="NCBI Taxonomy" id="702453"/>
    <lineage>
        <taxon>Bacteria</taxon>
        <taxon>Bacillati</taxon>
        <taxon>Bacillota</taxon>
        <taxon>Bacilli</taxon>
        <taxon>Bacillales</taxon>
        <taxon>Listeriaceae</taxon>
        <taxon>Listeria</taxon>
    </lineage>
</organism>
<dbReference type="PANTHER" id="PTHR42954:SF1">
    <property type="entry name" value="FERROUS IRON TRANSPORTER FEOA DOMAIN-CONTAINING PROTEIN"/>
    <property type="match status" value="1"/>
</dbReference>
<keyword evidence="1" id="KW-0408">Iron</keyword>
<dbReference type="PANTHER" id="PTHR42954">
    <property type="entry name" value="FE(2+) TRANSPORT PROTEIN A"/>
    <property type="match status" value="1"/>
</dbReference>
<dbReference type="InterPro" id="IPR038157">
    <property type="entry name" value="FeoA_core_dom"/>
</dbReference>
<proteinExistence type="predicted"/>
<feature type="domain" description="Ferrous iron transporter FeoA-like" evidence="2">
    <location>
        <begin position="5"/>
        <end position="78"/>
    </location>
</feature>
<dbReference type="EMBL" id="ADXJ01000823">
    <property type="protein sequence ID" value="EFR99417.1"/>
    <property type="molecule type" value="Genomic_DNA"/>
</dbReference>
<dbReference type="InterPro" id="IPR052713">
    <property type="entry name" value="FeoA"/>
</dbReference>
<accession>E3ZSH1</accession>
<feature type="non-terminal residue" evidence="3">
    <location>
        <position position="1"/>
    </location>
</feature>
<dbReference type="Proteomes" id="UP000004302">
    <property type="component" value="Chromosome"/>
</dbReference>
<evidence type="ECO:0000259" key="2">
    <source>
        <dbReference type="SMART" id="SM00899"/>
    </source>
</evidence>
<sequence>ACLLMQLNETAIGDKVRISELKLENAMLKRRLLALGCDEGCEICIKQKGLFGGPCTFETKGQYISIRQCDACAIMVERR</sequence>
<dbReference type="PATRIC" id="fig|702453.3.peg.2056"/>
<dbReference type="SUPFAM" id="SSF50037">
    <property type="entry name" value="C-terminal domain of transcriptional repressors"/>
    <property type="match status" value="1"/>
</dbReference>
<evidence type="ECO:0000313" key="3">
    <source>
        <dbReference type="EMBL" id="EFR99417.1"/>
    </source>
</evidence>
<gene>
    <name evidence="3" type="ORF">NT03LS_2459a</name>
</gene>
<dbReference type="HOGENOM" id="CLU_2595608_0_0_9"/>
<dbReference type="Pfam" id="PF04023">
    <property type="entry name" value="FeoA"/>
    <property type="match status" value="1"/>
</dbReference>
<protein>
    <submittedName>
        <fullName evidence="3">Ferrous iron transport protein A</fullName>
    </submittedName>
</protein>
<name>E3ZSH1_LISSE</name>
<dbReference type="InterPro" id="IPR008988">
    <property type="entry name" value="Transcriptional_repressor_C"/>
</dbReference>